<feature type="transmembrane region" description="Helical" evidence="2">
    <location>
        <begin position="141"/>
        <end position="162"/>
    </location>
</feature>
<evidence type="ECO:0000313" key="4">
    <source>
        <dbReference type="Proteomes" id="UP001301769"/>
    </source>
</evidence>
<name>A0AAN6XYW5_9PEZI</name>
<keyword evidence="2" id="KW-1133">Transmembrane helix</keyword>
<feature type="region of interest" description="Disordered" evidence="1">
    <location>
        <begin position="249"/>
        <end position="329"/>
    </location>
</feature>
<dbReference type="Proteomes" id="UP001301769">
    <property type="component" value="Unassembled WGS sequence"/>
</dbReference>
<accession>A0AAN6XYW5</accession>
<feature type="transmembrane region" description="Helical" evidence="2">
    <location>
        <begin position="7"/>
        <end position="26"/>
    </location>
</feature>
<gene>
    <name evidence="3" type="ORF">QBC37DRAFT_443504</name>
</gene>
<keyword evidence="2" id="KW-0472">Membrane</keyword>
<dbReference type="AlphaFoldDB" id="A0AAN6XYW5"/>
<keyword evidence="2" id="KW-0812">Transmembrane</keyword>
<evidence type="ECO:0000256" key="1">
    <source>
        <dbReference type="SAM" id="MobiDB-lite"/>
    </source>
</evidence>
<feature type="region of interest" description="Disordered" evidence="1">
    <location>
        <begin position="61"/>
        <end position="83"/>
    </location>
</feature>
<organism evidence="3 4">
    <name type="scientific">Rhypophila decipiens</name>
    <dbReference type="NCBI Taxonomy" id="261697"/>
    <lineage>
        <taxon>Eukaryota</taxon>
        <taxon>Fungi</taxon>
        <taxon>Dikarya</taxon>
        <taxon>Ascomycota</taxon>
        <taxon>Pezizomycotina</taxon>
        <taxon>Sordariomycetes</taxon>
        <taxon>Sordariomycetidae</taxon>
        <taxon>Sordariales</taxon>
        <taxon>Naviculisporaceae</taxon>
        <taxon>Rhypophila</taxon>
    </lineage>
</organism>
<feature type="compositionally biased region" description="Basic and acidic residues" evidence="1">
    <location>
        <begin position="264"/>
        <end position="281"/>
    </location>
</feature>
<protein>
    <submittedName>
        <fullName evidence="3">Uncharacterized protein</fullName>
    </submittedName>
</protein>
<feature type="transmembrane region" description="Helical" evidence="2">
    <location>
        <begin position="32"/>
        <end position="52"/>
    </location>
</feature>
<reference evidence="3" key="2">
    <citation type="submission" date="2023-05" db="EMBL/GenBank/DDBJ databases">
        <authorList>
            <consortium name="Lawrence Berkeley National Laboratory"/>
            <person name="Steindorff A."/>
            <person name="Hensen N."/>
            <person name="Bonometti L."/>
            <person name="Westerberg I."/>
            <person name="Brannstrom I.O."/>
            <person name="Guillou S."/>
            <person name="Cros-Aarteil S."/>
            <person name="Calhoun S."/>
            <person name="Haridas S."/>
            <person name="Kuo A."/>
            <person name="Mondo S."/>
            <person name="Pangilinan J."/>
            <person name="Riley R."/>
            <person name="Labutti K."/>
            <person name="Andreopoulos B."/>
            <person name="Lipzen A."/>
            <person name="Chen C."/>
            <person name="Yanf M."/>
            <person name="Daum C."/>
            <person name="Ng V."/>
            <person name="Clum A."/>
            <person name="Ohm R."/>
            <person name="Martin F."/>
            <person name="Silar P."/>
            <person name="Natvig D."/>
            <person name="Lalanne C."/>
            <person name="Gautier V."/>
            <person name="Ament-Velasquez S.L."/>
            <person name="Kruys A."/>
            <person name="Hutchinson M.I."/>
            <person name="Powell A.J."/>
            <person name="Barry K."/>
            <person name="Miller A.N."/>
            <person name="Grigoriev I.V."/>
            <person name="Debuchy R."/>
            <person name="Gladieux P."/>
            <person name="Thoren M.H."/>
            <person name="Johannesson H."/>
        </authorList>
    </citation>
    <scope>NUCLEOTIDE SEQUENCE</scope>
    <source>
        <strain evidence="3">PSN293</strain>
    </source>
</reference>
<keyword evidence="4" id="KW-1185">Reference proteome</keyword>
<reference evidence="3" key="1">
    <citation type="journal article" date="2023" name="Mol. Phylogenet. Evol.">
        <title>Genome-scale phylogeny and comparative genomics of the fungal order Sordariales.</title>
        <authorList>
            <person name="Hensen N."/>
            <person name="Bonometti L."/>
            <person name="Westerberg I."/>
            <person name="Brannstrom I.O."/>
            <person name="Guillou S."/>
            <person name="Cros-Aarteil S."/>
            <person name="Calhoun S."/>
            <person name="Haridas S."/>
            <person name="Kuo A."/>
            <person name="Mondo S."/>
            <person name="Pangilinan J."/>
            <person name="Riley R."/>
            <person name="LaButti K."/>
            <person name="Andreopoulos B."/>
            <person name="Lipzen A."/>
            <person name="Chen C."/>
            <person name="Yan M."/>
            <person name="Daum C."/>
            <person name="Ng V."/>
            <person name="Clum A."/>
            <person name="Steindorff A."/>
            <person name="Ohm R.A."/>
            <person name="Martin F."/>
            <person name="Silar P."/>
            <person name="Natvig D.O."/>
            <person name="Lalanne C."/>
            <person name="Gautier V."/>
            <person name="Ament-Velasquez S.L."/>
            <person name="Kruys A."/>
            <person name="Hutchinson M.I."/>
            <person name="Powell A.J."/>
            <person name="Barry K."/>
            <person name="Miller A.N."/>
            <person name="Grigoriev I.V."/>
            <person name="Debuchy R."/>
            <person name="Gladieux P."/>
            <person name="Hiltunen Thoren M."/>
            <person name="Johannesson H."/>
        </authorList>
    </citation>
    <scope>NUCLEOTIDE SEQUENCE</scope>
    <source>
        <strain evidence="3">PSN293</strain>
    </source>
</reference>
<comment type="caution">
    <text evidence="3">The sequence shown here is derived from an EMBL/GenBank/DDBJ whole genome shotgun (WGS) entry which is preliminary data.</text>
</comment>
<evidence type="ECO:0000256" key="2">
    <source>
        <dbReference type="SAM" id="Phobius"/>
    </source>
</evidence>
<evidence type="ECO:0000313" key="3">
    <source>
        <dbReference type="EMBL" id="KAK4209158.1"/>
    </source>
</evidence>
<dbReference type="EMBL" id="MU858214">
    <property type="protein sequence ID" value="KAK4209158.1"/>
    <property type="molecule type" value="Genomic_DNA"/>
</dbReference>
<sequence length="329" mass="36753">MAEDKGLRIVTIASFLPAFGLGIAYVTLSDQAFPAVGIIPMFFSSSFAIFLLSRHRRRAKDKQRQTDVEGSEATASHEASHQHSADDELTSLLARSHSHSSHVAHPILVFLADAILAAALMVILVFTWIQNSSSNSAQLAMLAAYMTIPMLINFFIHLYLALREFAVGLALRDLLRWTAWQSVPPDCPHCGSRLRPDSLPTIPWYESVSAPEMTMPKFNRPSMPKMSLPNIQWAAVKMPEWKTPAWLKRDRGEEQEDPEYARLFVDERERVSGESDRDHTGYPDTAEASAAALISPEHDETAVEEVVISRKRSKNKSPPIEGDEGTQWS</sequence>
<feature type="transmembrane region" description="Helical" evidence="2">
    <location>
        <begin position="107"/>
        <end position="129"/>
    </location>
</feature>
<proteinExistence type="predicted"/>